<evidence type="ECO:0000313" key="2">
    <source>
        <dbReference type="EMBL" id="HIU61008.1"/>
    </source>
</evidence>
<dbReference type="Proteomes" id="UP000824094">
    <property type="component" value="Unassembled WGS sequence"/>
</dbReference>
<comment type="caution">
    <text evidence="2">The sequence shown here is derived from an EMBL/GenBank/DDBJ whole genome shotgun (WGS) entry which is preliminary data.</text>
</comment>
<dbReference type="EMBL" id="DVNF01000187">
    <property type="protein sequence ID" value="HIU61008.1"/>
    <property type="molecule type" value="Genomic_DNA"/>
</dbReference>
<evidence type="ECO:0000313" key="3">
    <source>
        <dbReference type="Proteomes" id="UP000824094"/>
    </source>
</evidence>
<dbReference type="GO" id="GO:0003677">
    <property type="term" value="F:DNA binding"/>
    <property type="evidence" value="ECO:0007669"/>
    <property type="project" value="InterPro"/>
</dbReference>
<dbReference type="Pfam" id="PF08281">
    <property type="entry name" value="Sigma70_r4_2"/>
    <property type="match status" value="1"/>
</dbReference>
<dbReference type="InterPro" id="IPR013249">
    <property type="entry name" value="RNA_pol_sigma70_r4_t2"/>
</dbReference>
<feature type="domain" description="RNA polymerase sigma factor 70 region 4 type 2" evidence="1">
    <location>
        <begin position="117"/>
        <end position="156"/>
    </location>
</feature>
<proteinExistence type="predicted"/>
<reference evidence="2" key="1">
    <citation type="submission" date="2020-10" db="EMBL/GenBank/DDBJ databases">
        <authorList>
            <person name="Gilroy R."/>
        </authorList>
    </citation>
    <scope>NUCLEOTIDE SEQUENCE</scope>
    <source>
        <strain evidence="2">18911</strain>
    </source>
</reference>
<accession>A0A9D1MJ61</accession>
<organism evidence="2 3">
    <name type="scientific">Candidatus Stercoripulliclostridium merdigallinarum</name>
    <dbReference type="NCBI Taxonomy" id="2840951"/>
    <lineage>
        <taxon>Bacteria</taxon>
        <taxon>Bacillati</taxon>
        <taxon>Bacillota</taxon>
        <taxon>Clostridia</taxon>
        <taxon>Eubacteriales</taxon>
        <taxon>Candidatus Stercoripulliclostridium</taxon>
    </lineage>
</organism>
<dbReference type="GO" id="GO:0006352">
    <property type="term" value="P:DNA-templated transcription initiation"/>
    <property type="evidence" value="ECO:0007669"/>
    <property type="project" value="InterPro"/>
</dbReference>
<name>A0A9D1MJ61_9FIRM</name>
<evidence type="ECO:0000259" key="1">
    <source>
        <dbReference type="Pfam" id="PF08281"/>
    </source>
</evidence>
<dbReference type="Gene3D" id="1.10.10.10">
    <property type="entry name" value="Winged helix-like DNA-binding domain superfamily/Winged helix DNA-binding domain"/>
    <property type="match status" value="1"/>
</dbReference>
<reference evidence="2" key="2">
    <citation type="journal article" date="2021" name="PeerJ">
        <title>Extensive microbial diversity within the chicken gut microbiome revealed by metagenomics and culture.</title>
        <authorList>
            <person name="Gilroy R."/>
            <person name="Ravi A."/>
            <person name="Getino M."/>
            <person name="Pursley I."/>
            <person name="Horton D.L."/>
            <person name="Alikhan N.F."/>
            <person name="Baker D."/>
            <person name="Gharbi K."/>
            <person name="Hall N."/>
            <person name="Watson M."/>
            <person name="Adriaenssens E.M."/>
            <person name="Foster-Nyarko E."/>
            <person name="Jarju S."/>
            <person name="Secka A."/>
            <person name="Antonio M."/>
            <person name="Oren A."/>
            <person name="Chaudhuri R.R."/>
            <person name="La Ragione R."/>
            <person name="Hildebrand F."/>
            <person name="Pallen M.J."/>
        </authorList>
    </citation>
    <scope>NUCLEOTIDE SEQUENCE</scope>
    <source>
        <strain evidence="2">18911</strain>
    </source>
</reference>
<protein>
    <submittedName>
        <fullName evidence="2">Sigma-70 family RNA polymerase sigma factor</fullName>
    </submittedName>
</protein>
<dbReference type="InterPro" id="IPR013324">
    <property type="entry name" value="RNA_pol_sigma_r3/r4-like"/>
</dbReference>
<sequence length="166" mass="19424">MTAKEFNTLLQTYKSDPISVERLYNYYFPRISARLQEFYDVSVAEDAVNEFFIRLFVATPTYYITCPALWVYGEAEKIAAEKGVKRIPEKLSEVGRILSTYKFDDLYWSLEQVDETSYAILELSYLDGFKQQKIAELMNLSYDAVRQKHSRAARKLRRLLGVNTEK</sequence>
<dbReference type="InterPro" id="IPR036388">
    <property type="entry name" value="WH-like_DNA-bd_sf"/>
</dbReference>
<dbReference type="AlphaFoldDB" id="A0A9D1MJ61"/>
<dbReference type="GO" id="GO:0016987">
    <property type="term" value="F:sigma factor activity"/>
    <property type="evidence" value="ECO:0007669"/>
    <property type="project" value="InterPro"/>
</dbReference>
<gene>
    <name evidence="2" type="ORF">IAB05_06420</name>
</gene>
<dbReference type="SUPFAM" id="SSF88659">
    <property type="entry name" value="Sigma3 and sigma4 domains of RNA polymerase sigma factors"/>
    <property type="match status" value="1"/>
</dbReference>